<dbReference type="AlphaFoldDB" id="H0QJP9"/>
<keyword evidence="1 4" id="KW-0378">Hydrolase</keyword>
<name>H0QJP9_ARTG1</name>
<feature type="active site" description="Nucleophile" evidence="4">
    <location>
        <position position="68"/>
    </location>
</feature>
<evidence type="ECO:0000256" key="1">
    <source>
        <dbReference type="ARBA" id="ARBA00022801"/>
    </source>
</evidence>
<dbReference type="InterPro" id="IPR016035">
    <property type="entry name" value="Acyl_Trfase/lysoPLipase"/>
</dbReference>
<evidence type="ECO:0000256" key="2">
    <source>
        <dbReference type="ARBA" id="ARBA00022963"/>
    </source>
</evidence>
<feature type="short sequence motif" description="DGA/G" evidence="4">
    <location>
        <begin position="215"/>
        <end position="217"/>
    </location>
</feature>
<evidence type="ECO:0000313" key="6">
    <source>
        <dbReference type="EMBL" id="GAB13050.1"/>
    </source>
</evidence>
<dbReference type="GO" id="GO:0016042">
    <property type="term" value="P:lipid catabolic process"/>
    <property type="evidence" value="ECO:0007669"/>
    <property type="project" value="UniProtKB-UniRule"/>
</dbReference>
<comment type="caution">
    <text evidence="6">The sequence shown here is derived from an EMBL/GenBank/DDBJ whole genome shotgun (WGS) entry which is preliminary data.</text>
</comment>
<gene>
    <name evidence="6" type="ORF">ARGLB_035_00140</name>
</gene>
<reference evidence="6 7" key="1">
    <citation type="submission" date="2011-12" db="EMBL/GenBank/DDBJ databases">
        <title>Whole genome shotgun sequence of Arthrobacter globiformis NBRC 12137.</title>
        <authorList>
            <person name="Miyazawa S."/>
            <person name="Hosoyama A."/>
            <person name="Tsuchikane K."/>
            <person name="Katsumata H."/>
            <person name="Yamazaki S."/>
            <person name="Fujita N."/>
        </authorList>
    </citation>
    <scope>NUCLEOTIDE SEQUENCE [LARGE SCALE GENOMIC DNA]</scope>
    <source>
        <strain evidence="6 7">NBRC 12137</strain>
    </source>
</reference>
<dbReference type="GO" id="GO:0006631">
    <property type="term" value="P:fatty acid metabolic process"/>
    <property type="evidence" value="ECO:0007669"/>
    <property type="project" value="TreeGrafter"/>
</dbReference>
<dbReference type="OrthoDB" id="9807112at2"/>
<dbReference type="Proteomes" id="UP000003828">
    <property type="component" value="Unassembled WGS sequence"/>
</dbReference>
<protein>
    <recommendedName>
        <fullName evidence="5">PNPLA domain-containing protein</fullName>
    </recommendedName>
</protein>
<dbReference type="RefSeq" id="WP_003799874.1">
    <property type="nucleotide sequence ID" value="NZ_BAEG01000035.1"/>
</dbReference>
<dbReference type="STRING" id="1077972.ARGLB_035_00140"/>
<dbReference type="GO" id="GO:0004620">
    <property type="term" value="F:phospholipase activity"/>
    <property type="evidence" value="ECO:0007669"/>
    <property type="project" value="TreeGrafter"/>
</dbReference>
<evidence type="ECO:0000256" key="3">
    <source>
        <dbReference type="ARBA" id="ARBA00023098"/>
    </source>
</evidence>
<dbReference type="PANTHER" id="PTHR24185">
    <property type="entry name" value="CALCIUM-INDEPENDENT PHOSPHOLIPASE A2-GAMMA"/>
    <property type="match status" value="1"/>
</dbReference>
<evidence type="ECO:0000259" key="5">
    <source>
        <dbReference type="PROSITE" id="PS51635"/>
    </source>
</evidence>
<feature type="active site" description="Proton acceptor" evidence="4">
    <location>
        <position position="215"/>
    </location>
</feature>
<dbReference type="Gene3D" id="3.40.1090.10">
    <property type="entry name" value="Cytosolic phospholipase A2 catalytic domain"/>
    <property type="match status" value="1"/>
</dbReference>
<feature type="domain" description="PNPLA" evidence="5">
    <location>
        <begin position="22"/>
        <end position="229"/>
    </location>
</feature>
<evidence type="ECO:0000256" key="4">
    <source>
        <dbReference type="PROSITE-ProRule" id="PRU01161"/>
    </source>
</evidence>
<accession>H0QJP9</accession>
<dbReference type="PANTHER" id="PTHR24185:SF1">
    <property type="entry name" value="CALCIUM-INDEPENDENT PHOSPHOLIPASE A2-GAMMA"/>
    <property type="match status" value="1"/>
</dbReference>
<keyword evidence="3 4" id="KW-0443">Lipid metabolism</keyword>
<feature type="short sequence motif" description="GXGXXG" evidence="4">
    <location>
        <begin position="26"/>
        <end position="31"/>
    </location>
</feature>
<dbReference type="InterPro" id="IPR002641">
    <property type="entry name" value="PNPLA_dom"/>
</dbReference>
<organism evidence="6 7">
    <name type="scientific">Arthrobacter globiformis (strain ATCC 8010 / DSM 20124 / JCM 1332 / NBRC 12137 / NCIMB 8907 / NRRL B-2979 / 168)</name>
    <dbReference type="NCBI Taxonomy" id="1077972"/>
    <lineage>
        <taxon>Bacteria</taxon>
        <taxon>Bacillati</taxon>
        <taxon>Actinomycetota</taxon>
        <taxon>Actinomycetes</taxon>
        <taxon>Micrococcales</taxon>
        <taxon>Micrococcaceae</taxon>
        <taxon>Arthrobacter</taxon>
    </lineage>
</organism>
<dbReference type="GO" id="GO:0016020">
    <property type="term" value="C:membrane"/>
    <property type="evidence" value="ECO:0007669"/>
    <property type="project" value="TreeGrafter"/>
</dbReference>
<dbReference type="EMBL" id="BAEG01000035">
    <property type="protein sequence ID" value="GAB13050.1"/>
    <property type="molecule type" value="Genomic_DNA"/>
</dbReference>
<proteinExistence type="predicted"/>
<keyword evidence="2 4" id="KW-0442">Lipid degradation</keyword>
<keyword evidence="7" id="KW-1185">Reference proteome</keyword>
<sequence>MPYQILSRDDHFRSNGRPKRILALDGGGLRGILSLGILEEIEGLLRERHGGGEGFRLCHYFDLIAGTSTGAIIAAALAQGRSVGEVRDMYFRLGQRVFKRSPFRQLTLRARYDEQALVSELKDLFGEDTTLGGPRLLTGLLVVIKRLDSGSPWPVSNNPRGRYFGAGDNGRMGNGEYPLWQVVRASTAAPSYFEPESITIMGGPSVSPVTGNFVDGGVSPFNNPALQALMYAALEGYRVCWETGADKLLLVSIGTGMADPAVGKAKLAASHAVRALMSVLQDCAVLQETMLQWMSASPTARTMDRELGELSRDLINGAPLMNYLRYNVDLRPSCLHALDPKVAAMDTASLSAMDAPGNMDVLYRLGRLAASRDVRDTDFGTVFDLPLA</sequence>
<dbReference type="SUPFAM" id="SSF52151">
    <property type="entry name" value="FabD/lysophospholipase-like"/>
    <property type="match status" value="1"/>
</dbReference>
<evidence type="ECO:0000313" key="7">
    <source>
        <dbReference type="Proteomes" id="UP000003828"/>
    </source>
</evidence>
<dbReference type="Pfam" id="PF01734">
    <property type="entry name" value="Patatin"/>
    <property type="match status" value="1"/>
</dbReference>
<dbReference type="eggNOG" id="COG3621">
    <property type="taxonomic scope" value="Bacteria"/>
</dbReference>
<feature type="short sequence motif" description="GXSXG" evidence="4">
    <location>
        <begin position="66"/>
        <end position="70"/>
    </location>
</feature>
<dbReference type="PROSITE" id="PS51635">
    <property type="entry name" value="PNPLA"/>
    <property type="match status" value="1"/>
</dbReference>